<evidence type="ECO:0000313" key="2">
    <source>
        <dbReference type="Proteomes" id="UP001162992"/>
    </source>
</evidence>
<protein>
    <submittedName>
        <fullName evidence="1">Uncharacterized protein</fullName>
    </submittedName>
</protein>
<accession>A0ACC2AX08</accession>
<proteinExistence type="predicted"/>
<reference evidence="2" key="1">
    <citation type="journal article" date="2024" name="Proc. Natl. Acad. Sci. U.S.A.">
        <title>Extraordinary preservation of gene collinearity over three hundred million years revealed in homosporous lycophytes.</title>
        <authorList>
            <person name="Li C."/>
            <person name="Wickell D."/>
            <person name="Kuo L.Y."/>
            <person name="Chen X."/>
            <person name="Nie B."/>
            <person name="Liao X."/>
            <person name="Peng D."/>
            <person name="Ji J."/>
            <person name="Jenkins J."/>
            <person name="Williams M."/>
            <person name="Shu S."/>
            <person name="Plott C."/>
            <person name="Barry K."/>
            <person name="Rajasekar S."/>
            <person name="Grimwood J."/>
            <person name="Han X."/>
            <person name="Sun S."/>
            <person name="Hou Z."/>
            <person name="He W."/>
            <person name="Dai G."/>
            <person name="Sun C."/>
            <person name="Schmutz J."/>
            <person name="Leebens-Mack J.H."/>
            <person name="Li F.W."/>
            <person name="Wang L."/>
        </authorList>
    </citation>
    <scope>NUCLEOTIDE SEQUENCE [LARGE SCALE GENOMIC DNA]</scope>
    <source>
        <strain evidence="2">cv. PW_Plant_1</strain>
    </source>
</reference>
<dbReference type="Proteomes" id="UP001162992">
    <property type="component" value="Chromosome 19"/>
</dbReference>
<name>A0ACC2AX08_DIPCM</name>
<gene>
    <name evidence="1" type="ORF">O6H91_19G080800</name>
</gene>
<evidence type="ECO:0000313" key="1">
    <source>
        <dbReference type="EMBL" id="KAJ7522044.1"/>
    </source>
</evidence>
<organism evidence="1 2">
    <name type="scientific">Diphasiastrum complanatum</name>
    <name type="common">Issler's clubmoss</name>
    <name type="synonym">Lycopodium complanatum</name>
    <dbReference type="NCBI Taxonomy" id="34168"/>
    <lineage>
        <taxon>Eukaryota</taxon>
        <taxon>Viridiplantae</taxon>
        <taxon>Streptophyta</taxon>
        <taxon>Embryophyta</taxon>
        <taxon>Tracheophyta</taxon>
        <taxon>Lycopodiopsida</taxon>
        <taxon>Lycopodiales</taxon>
        <taxon>Lycopodiaceae</taxon>
        <taxon>Lycopodioideae</taxon>
        <taxon>Diphasiastrum</taxon>
    </lineage>
</organism>
<sequence>MAETHATESYVSDKDLPDVYISHSCAPSNRTVARYIYGIIFFLTNLIAWMVRDYSHKALSELHYLKGCEGGHNCLGSEGVLRISLGCFMFFLIMFITTVGTSKIEDPRDSWHSGWWPVKSLLWIALMVVPFLLPTTFIHMYGEIARYGAGIFLLVQLLSVINFIYWWHEDWASEEKKSQCHVPMMLVSIGSFGVSLFAIVVMYIWFAPHVSCSLNIFFITWTLVLIYIMTAISLHSKVSAGLMASGIMAVYLVFLCWSAIMSEPLSETCNTRPRQTGKGDWLTIVSFSIAVLAIVLAAFSTGVDSQTFALPKDNFNIGDEVPYGYGFFHFVFAIGSMYFAMLFVGWNLHQTMNKWSLDVGWASTWVKVANEWVAAAIYIWTMVGRFILKNRDFS</sequence>
<comment type="caution">
    <text evidence="1">The sequence shown here is derived from an EMBL/GenBank/DDBJ whole genome shotgun (WGS) entry which is preliminary data.</text>
</comment>
<dbReference type="EMBL" id="CM055110">
    <property type="protein sequence ID" value="KAJ7522044.1"/>
    <property type="molecule type" value="Genomic_DNA"/>
</dbReference>
<keyword evidence="2" id="KW-1185">Reference proteome</keyword>